<keyword evidence="6" id="KW-0175">Coiled coil</keyword>
<evidence type="ECO:0000256" key="5">
    <source>
        <dbReference type="ARBA" id="ARBA00022777"/>
    </source>
</evidence>
<keyword evidence="4" id="KW-0808">Transferase</keyword>
<dbReference type="FunFam" id="1.10.287.130:FF:000070">
    <property type="entry name" value="Histidine kinase sensor protein"/>
    <property type="match status" value="1"/>
</dbReference>
<dbReference type="InterPro" id="IPR003594">
    <property type="entry name" value="HATPase_dom"/>
</dbReference>
<dbReference type="SUPFAM" id="SSF47384">
    <property type="entry name" value="Homodimeric domain of signal transducing histidine kinase"/>
    <property type="match status" value="1"/>
</dbReference>
<dbReference type="InterPro" id="IPR003661">
    <property type="entry name" value="HisK_dim/P_dom"/>
</dbReference>
<dbReference type="PROSITE" id="PS50109">
    <property type="entry name" value="HIS_KIN"/>
    <property type="match status" value="1"/>
</dbReference>
<keyword evidence="10" id="KW-1185">Reference proteome</keyword>
<dbReference type="EC" id="2.7.13.3" evidence="2"/>
<evidence type="ECO:0000256" key="6">
    <source>
        <dbReference type="SAM" id="Coils"/>
    </source>
</evidence>
<dbReference type="InterPro" id="IPR005467">
    <property type="entry name" value="His_kinase_dom"/>
</dbReference>
<dbReference type="PANTHER" id="PTHR42878:SF15">
    <property type="entry name" value="BACTERIOPHYTOCHROME"/>
    <property type="match status" value="1"/>
</dbReference>
<evidence type="ECO:0000259" key="8">
    <source>
        <dbReference type="PROSITE" id="PS50109"/>
    </source>
</evidence>
<evidence type="ECO:0000256" key="2">
    <source>
        <dbReference type="ARBA" id="ARBA00012438"/>
    </source>
</evidence>
<keyword evidence="7" id="KW-1133">Transmembrane helix</keyword>
<dbReference type="GO" id="GO:0030295">
    <property type="term" value="F:protein kinase activator activity"/>
    <property type="evidence" value="ECO:0007669"/>
    <property type="project" value="TreeGrafter"/>
</dbReference>
<evidence type="ECO:0000256" key="4">
    <source>
        <dbReference type="ARBA" id="ARBA00022679"/>
    </source>
</evidence>
<dbReference type="InterPro" id="IPR050351">
    <property type="entry name" value="BphY/WalK/GraS-like"/>
</dbReference>
<dbReference type="GO" id="GO:0007234">
    <property type="term" value="P:osmosensory signaling via phosphorelay pathway"/>
    <property type="evidence" value="ECO:0007669"/>
    <property type="project" value="TreeGrafter"/>
</dbReference>
<keyword evidence="5" id="KW-0418">Kinase</keyword>
<keyword evidence="7" id="KW-0472">Membrane</keyword>
<dbReference type="SUPFAM" id="SSF55874">
    <property type="entry name" value="ATPase domain of HSP90 chaperone/DNA topoisomerase II/histidine kinase"/>
    <property type="match status" value="1"/>
</dbReference>
<dbReference type="CDD" id="cd00082">
    <property type="entry name" value="HisKA"/>
    <property type="match status" value="1"/>
</dbReference>
<dbReference type="PANTHER" id="PTHR42878">
    <property type="entry name" value="TWO-COMPONENT HISTIDINE KINASE"/>
    <property type="match status" value="1"/>
</dbReference>
<dbReference type="GO" id="GO:0000155">
    <property type="term" value="F:phosphorelay sensor kinase activity"/>
    <property type="evidence" value="ECO:0007669"/>
    <property type="project" value="InterPro"/>
</dbReference>
<gene>
    <name evidence="9" type="ORF">GCM10011487_51290</name>
</gene>
<evidence type="ECO:0000313" key="10">
    <source>
        <dbReference type="Proteomes" id="UP000445000"/>
    </source>
</evidence>
<proteinExistence type="predicted"/>
<feature type="domain" description="Histidine kinase" evidence="8">
    <location>
        <begin position="109"/>
        <end position="324"/>
    </location>
</feature>
<dbReference type="GO" id="GO:0000156">
    <property type="term" value="F:phosphorelay response regulator activity"/>
    <property type="evidence" value="ECO:0007669"/>
    <property type="project" value="TreeGrafter"/>
</dbReference>
<name>A0A829YIY6_9GAMM</name>
<comment type="catalytic activity">
    <reaction evidence="1">
        <text>ATP + protein L-histidine = ADP + protein N-phospho-L-histidine.</text>
        <dbReference type="EC" id="2.7.13.3"/>
    </reaction>
</comment>
<dbReference type="Pfam" id="PF00512">
    <property type="entry name" value="HisKA"/>
    <property type="match status" value="1"/>
</dbReference>
<feature type="transmembrane region" description="Helical" evidence="7">
    <location>
        <begin position="38"/>
        <end position="57"/>
    </location>
</feature>
<evidence type="ECO:0000256" key="3">
    <source>
        <dbReference type="ARBA" id="ARBA00022553"/>
    </source>
</evidence>
<feature type="coiled-coil region" evidence="6">
    <location>
        <begin position="68"/>
        <end position="102"/>
    </location>
</feature>
<evidence type="ECO:0000256" key="7">
    <source>
        <dbReference type="SAM" id="Phobius"/>
    </source>
</evidence>
<keyword evidence="3" id="KW-0597">Phosphoprotein</keyword>
<dbReference type="AlphaFoldDB" id="A0A829YIY6"/>
<dbReference type="Proteomes" id="UP000445000">
    <property type="component" value="Unassembled WGS sequence"/>
</dbReference>
<dbReference type="InterPro" id="IPR004358">
    <property type="entry name" value="Sig_transdc_His_kin-like_C"/>
</dbReference>
<dbReference type="Gene3D" id="3.30.565.10">
    <property type="entry name" value="Histidine kinase-like ATPase, C-terminal domain"/>
    <property type="match status" value="1"/>
</dbReference>
<reference evidence="10" key="1">
    <citation type="submission" date="2020-01" db="EMBL/GenBank/DDBJ databases">
        <title>'Steroidobacter agaridevorans' sp. nov., agar-degrading bacteria isolated from rhizosphere soils.</title>
        <authorList>
            <person name="Ikenaga M."/>
            <person name="Kataoka M."/>
            <person name="Murouchi A."/>
            <person name="Katsuragi S."/>
            <person name="Sakai M."/>
        </authorList>
    </citation>
    <scope>NUCLEOTIDE SEQUENCE [LARGE SCALE GENOMIC DNA]</scope>
    <source>
        <strain evidence="10">YU21-B</strain>
    </source>
</reference>
<accession>A0A829YIY6</accession>
<dbReference type="GO" id="GO:0005886">
    <property type="term" value="C:plasma membrane"/>
    <property type="evidence" value="ECO:0007669"/>
    <property type="project" value="UniProtKB-ARBA"/>
</dbReference>
<keyword evidence="7" id="KW-0812">Transmembrane</keyword>
<feature type="transmembrane region" description="Helical" evidence="7">
    <location>
        <begin position="7"/>
        <end position="26"/>
    </location>
</feature>
<dbReference type="FunFam" id="3.30.565.10:FF:000006">
    <property type="entry name" value="Sensor histidine kinase WalK"/>
    <property type="match status" value="1"/>
</dbReference>
<dbReference type="Gene3D" id="1.10.287.130">
    <property type="match status" value="1"/>
</dbReference>
<dbReference type="PRINTS" id="PR00344">
    <property type="entry name" value="BCTRLSENSOR"/>
</dbReference>
<sequence>MPRTIALIYLAAGILWIFVTDRWLAWLDLDPETLQLLHTSKGWLAILGSAVLLYILLRRHKRRDDAAVSALLESQREVQQMNAELEKRVVERTRQLQAANRELESFAYAVSHDLRAPLRSLSGFSQILQETAAEQLDEKSLHYLRRIHDASQRMSSLIEALLGLSRISTAELAIRPVNLTQVCMDAAAALRQKHPDHNVQLDIAPNMHVEGDARLLRIAMDCLLANAWKFTIKAEHPSVTVGVQTGVTGGHIYFVRDNGVGFDMAYANKLFVPFQRLHPDAEFQGSGIGLVTAQRVIARHGGRIWAEAQVNEGATFYFTINAPLGSPATP</sequence>
<protein>
    <recommendedName>
        <fullName evidence="2">histidine kinase</fullName>
        <ecNumber evidence="2">2.7.13.3</ecNumber>
    </recommendedName>
</protein>
<comment type="caution">
    <text evidence="9">The sequence shown here is derived from an EMBL/GenBank/DDBJ whole genome shotgun (WGS) entry which is preliminary data.</text>
</comment>
<dbReference type="EMBL" id="BLJN01000005">
    <property type="protein sequence ID" value="GFE83129.1"/>
    <property type="molecule type" value="Genomic_DNA"/>
</dbReference>
<organism evidence="9 10">
    <name type="scientific">Steroidobacter agaridevorans</name>
    <dbReference type="NCBI Taxonomy" id="2695856"/>
    <lineage>
        <taxon>Bacteria</taxon>
        <taxon>Pseudomonadati</taxon>
        <taxon>Pseudomonadota</taxon>
        <taxon>Gammaproteobacteria</taxon>
        <taxon>Steroidobacterales</taxon>
        <taxon>Steroidobacteraceae</taxon>
        <taxon>Steroidobacter</taxon>
    </lineage>
</organism>
<dbReference type="InterPro" id="IPR036890">
    <property type="entry name" value="HATPase_C_sf"/>
</dbReference>
<dbReference type="Pfam" id="PF02518">
    <property type="entry name" value="HATPase_c"/>
    <property type="match status" value="1"/>
</dbReference>
<evidence type="ECO:0000256" key="1">
    <source>
        <dbReference type="ARBA" id="ARBA00000085"/>
    </source>
</evidence>
<dbReference type="RefSeq" id="WP_161814732.1">
    <property type="nucleotide sequence ID" value="NZ_BLJN01000005.1"/>
</dbReference>
<evidence type="ECO:0000313" key="9">
    <source>
        <dbReference type="EMBL" id="GFE83129.1"/>
    </source>
</evidence>
<dbReference type="SMART" id="SM00387">
    <property type="entry name" value="HATPase_c"/>
    <property type="match status" value="1"/>
</dbReference>
<dbReference type="InterPro" id="IPR036097">
    <property type="entry name" value="HisK_dim/P_sf"/>
</dbReference>
<dbReference type="SMART" id="SM00388">
    <property type="entry name" value="HisKA"/>
    <property type="match status" value="1"/>
</dbReference>